<evidence type="ECO:0000313" key="1">
    <source>
        <dbReference type="EMBL" id="MFC6661624.1"/>
    </source>
</evidence>
<accession>A0ABW1ZPH2</accession>
<protein>
    <submittedName>
        <fullName evidence="1">Uncharacterized protein</fullName>
    </submittedName>
</protein>
<name>A0ABW1ZPH2_9DEIO</name>
<evidence type="ECO:0000313" key="2">
    <source>
        <dbReference type="Proteomes" id="UP001596317"/>
    </source>
</evidence>
<sequence>MSEPAPAARLRVIANARPDLSTLVEHVLHLPPLCPATGNPGPGSTLALRYEAGPGLLELFSLDSYVDAFIGHPVVRDMEFFVQTVAQDAANALGQPVTAHADVTFKGLRQGQRVTVTATPQGKPAAEARPLWPVARRTPCRGCPALGLAVLNLQGVRVGAAVLLFIEFQRQGRPARR</sequence>
<organism evidence="1 2">
    <name type="scientific">Deinococcus multiflagellatus</name>
    <dbReference type="NCBI Taxonomy" id="1656887"/>
    <lineage>
        <taxon>Bacteria</taxon>
        <taxon>Thermotogati</taxon>
        <taxon>Deinococcota</taxon>
        <taxon>Deinococci</taxon>
        <taxon>Deinococcales</taxon>
        <taxon>Deinococcaceae</taxon>
        <taxon>Deinococcus</taxon>
    </lineage>
</organism>
<dbReference type="Proteomes" id="UP001596317">
    <property type="component" value="Unassembled WGS sequence"/>
</dbReference>
<gene>
    <name evidence="1" type="ORF">ACFP90_15735</name>
</gene>
<reference evidence="2" key="1">
    <citation type="journal article" date="2019" name="Int. J. Syst. Evol. Microbiol.">
        <title>The Global Catalogue of Microorganisms (GCM) 10K type strain sequencing project: providing services to taxonomists for standard genome sequencing and annotation.</title>
        <authorList>
            <consortium name="The Broad Institute Genomics Platform"/>
            <consortium name="The Broad Institute Genome Sequencing Center for Infectious Disease"/>
            <person name="Wu L."/>
            <person name="Ma J."/>
        </authorList>
    </citation>
    <scope>NUCLEOTIDE SEQUENCE [LARGE SCALE GENOMIC DNA]</scope>
    <source>
        <strain evidence="2">CCUG 63830</strain>
    </source>
</reference>
<comment type="caution">
    <text evidence="1">The sequence shown here is derived from an EMBL/GenBank/DDBJ whole genome shotgun (WGS) entry which is preliminary data.</text>
</comment>
<dbReference type="EMBL" id="JBHSWB010000001">
    <property type="protein sequence ID" value="MFC6661624.1"/>
    <property type="molecule type" value="Genomic_DNA"/>
</dbReference>
<dbReference type="RefSeq" id="WP_380057194.1">
    <property type="nucleotide sequence ID" value="NZ_JBHSWB010000001.1"/>
</dbReference>
<proteinExistence type="predicted"/>
<keyword evidence="2" id="KW-1185">Reference proteome</keyword>